<sequence>MDPPPCQDQELNHTPIPPPPTQFPIPITSHDTSDDGDEDDHPLINEHSQQQQTHHTHLATQNLCSPTTAHNPEPARNSESASRSAKTGNPPSNSLLSNSLQAQDHYQADSSSHNNDHHSPSCPHSQPNSLLLHQHPLLNVTNTTTDTISNTPRLPYQESESDSSPSSPELLQAEQAFTQSPPPLSHTTDLGQAALSQTLEISTTRRTTAINPSDSTLGGSSTALTLPDFHPPPSLPPLDHRPSTLSSPDQHSARAHQPTPPAQTNPLEPLSSSSAGVCTLTSSASCIHLRSSASPHPSISQSLGDQPHCSRTPSPCTPRVQLPSRDQSAHKQQRKGAPLSSSTRTRSFICRSSLSTATSEVEHGFTTDEDIERTPVFTGFLHSLIGAPMPSVHELLNHHPQPHTSERSSPSRFDHSPTQNIHDDPPPPIATPDQHSSSSRLSRPISRLSDENLQRQCTTGLKERVKKSVKMRETERWARETSTNSQQTASPNLHPQSHTFSPVINPAQIPAYSSDFDDRNISALVSLSPIQYTTNVHSSPSPETLPRPRISVQPVPSFKAVPTTAPSGECTMISEHASVNDWQSENTNPLAAGPSQHQYRTLLHLSPIDVQFIGQTPTSVEFPSLMNNGLPPTILPGTVIGGMDLPKDLHNAHILPLPLSPLPPPPSDHESFSQSPRIQEIPLTPPARTPQQISDPLMRARISLQDALSATPQARSTSNSPATSPARQYHSQNTAQAYPPNFGEGHSSDDGDNDSGLSPIKEDRTAEMAAEHSWRIRQATSPFNPSHRALNHNHLQLALSRKDVDHADPYTQFAGSSHPHASKSDHSTASGDPDQTQNSINFPTSHSSTGLVDDGGSMNKHTRPSTAQQTLNGEHERGGANESLGCSQSNNDERASLRTISNSALSSDDVVLPSSQPPTSSQPQGGNADPNTVSSHSSAPTALSTTQLNPRPSAETITCRRQVSPLSVRTGTVAKPNPPLSLPASARRPLPVDLLNRLEMEEWRNQTGIDDRHSLSLRSVSSPLAGGSLTMSSGPDIDRGGLVGVGGEERRGIKDRWGNSWGLESHVLSPLSERTERSLTTVGSLMSLSTKKSTHSLRSLDSTSNSLVQRLEQADTSSVRMMKLGSSLIPTGVIRTGPSNSTSNQMSRSVSCPLNRIDSPTKSSPLGKSEFHNSKDPPHLLLEEKMKRKEERRLKREKRDKRRAEEIKSSESLAQKQERRRQEKKRKEEFLEKKHQILLRLQEDGENPQLVRDLGILYLTSNVGIAGLKLAIRHLETSLQMNDTDALAWSSLGKAWSQLHGVPEAELARLPDARETNKSQQAHNATIGLRKAIINSRTHADALKYKVEWARYLEKLGRWRDSLGVIGEVIKNEGKLQPKCWAALGFVGLRLVFGWAPLENLEADDLEQGFIEGASPQKAIEGNTLTDGESLSDPDRVKLLSQVHHAFERALALIDEQIHSATLQVNHSATTKGKIPATVTTTTTANKSPIGGNDHQEIHQLKSYKKHYEFQLAKVDAIEKKMTGEQNGLDATESHTASVDPAANSQPGADQPTDIHPLGLDAADSRNTNGSVKSESHKQSDDHLQSDSVMDATTAAPTVDSDLVTEEIRECPSPSLHSSPAQSCLPVCQDPEPTNYVGVNATSSSQSSRTRDILNEQQRDVLASPASPSNRYREITGAEYLDMATPTSQIDRSKSLPLENFDMRTPSSQVDFQRGLMFGVPPSMVQSSGNQPPSTNHSHNCSGSSDGPELIVQYDDVDTTNDYSDSRNSDPFRPSSSLGHHLARNVNQNAGPKSAGSPDNRVYSVHSDSHDHQSSLLSPPCVPNRSLPPSSADETNGHLSDEVKGTRGPGSPDIAQTQSNTVPNNYLNHSTSQQERPLPTTANTPIQAEHSHSDSRPSSASTNHRNTNLTSSLLLGGSGERELSPHQSTGSQEYNRHCPTSPNRLDPRVGRKTPGSSAASQHRLTDSGDVTSGHHHLDDPNMDLDSVLQSKLKELDKEKVIAFLELDSDYQSQVLKLRKKLLKIEEEREHKRNEMFSMLGLIKNGMECQRGPDQRGAPELDLDDDEEEEEDEEEEAEMAESIREEMPAIDGSRSFPLNREEVGQGRAGAQASLGRHRHQASRCSAHSASSLPVHNQQQHRRSHHGCPPMAGHSRSVCSPPLARNRTFSLDAAGIGSPIPRKTPGASSSTSTAVGHGDQHSLSYLQNLHRGDHSSLLSNRNGNGDEGQANIALQGIAAILKLATTVNTHNNTSTNSN</sequence>
<feature type="compositionally biased region" description="Polar residues" evidence="1">
    <location>
        <begin position="407"/>
        <end position="420"/>
    </location>
</feature>
<organism evidence="2 3">
    <name type="scientific">Puccinia striiformis f. sp. tritici PST-78</name>
    <dbReference type="NCBI Taxonomy" id="1165861"/>
    <lineage>
        <taxon>Eukaryota</taxon>
        <taxon>Fungi</taxon>
        <taxon>Dikarya</taxon>
        <taxon>Basidiomycota</taxon>
        <taxon>Pucciniomycotina</taxon>
        <taxon>Pucciniomycetes</taxon>
        <taxon>Pucciniales</taxon>
        <taxon>Pucciniaceae</taxon>
        <taxon>Puccinia</taxon>
    </lineage>
</organism>
<name>A0A0L0VFZ8_9BASI</name>
<feature type="region of interest" description="Disordered" evidence="1">
    <location>
        <begin position="290"/>
        <end position="345"/>
    </location>
</feature>
<feature type="compositionally biased region" description="Polar residues" evidence="1">
    <location>
        <begin position="708"/>
        <end position="736"/>
    </location>
</feature>
<protein>
    <submittedName>
        <fullName evidence="2">Uncharacterized protein</fullName>
    </submittedName>
</protein>
<feature type="region of interest" description="Disordered" evidence="1">
    <location>
        <begin position="656"/>
        <end position="691"/>
    </location>
</feature>
<dbReference type="EMBL" id="AJIL01000060">
    <property type="protein sequence ID" value="KNE98121.1"/>
    <property type="molecule type" value="Genomic_DNA"/>
</dbReference>
<feature type="compositionally biased region" description="Basic and acidic residues" evidence="1">
    <location>
        <begin position="470"/>
        <end position="479"/>
    </location>
</feature>
<keyword evidence="3" id="KW-1185">Reference proteome</keyword>
<evidence type="ECO:0000313" key="3">
    <source>
        <dbReference type="Proteomes" id="UP000054564"/>
    </source>
</evidence>
<feature type="region of interest" description="Disordered" evidence="1">
    <location>
        <begin position="201"/>
        <end position="274"/>
    </location>
</feature>
<feature type="compositionally biased region" description="Low complexity" evidence="1">
    <location>
        <begin position="291"/>
        <end position="302"/>
    </location>
</feature>
<feature type="region of interest" description="Disordered" evidence="1">
    <location>
        <begin position="1526"/>
        <end position="1588"/>
    </location>
</feature>
<feature type="compositionally biased region" description="Low complexity" evidence="1">
    <location>
        <begin position="1896"/>
        <end position="1915"/>
    </location>
</feature>
<gene>
    <name evidence="2" type="ORF">PSTG_08584</name>
</gene>
<proteinExistence type="predicted"/>
<feature type="compositionally biased region" description="Acidic residues" evidence="1">
    <location>
        <begin position="2060"/>
        <end position="2078"/>
    </location>
</feature>
<reference evidence="3" key="1">
    <citation type="submission" date="2014-03" db="EMBL/GenBank/DDBJ databases">
        <title>The Genome Sequence of Puccinia striiformis f. sp. tritici PST-78.</title>
        <authorList>
            <consortium name="The Broad Institute Genome Sequencing Platform"/>
            <person name="Cuomo C."/>
            <person name="Hulbert S."/>
            <person name="Chen X."/>
            <person name="Walker B."/>
            <person name="Young S.K."/>
            <person name="Zeng Q."/>
            <person name="Gargeya S."/>
            <person name="Fitzgerald M."/>
            <person name="Haas B."/>
            <person name="Abouelleil A."/>
            <person name="Alvarado L."/>
            <person name="Arachchi H.M."/>
            <person name="Berlin A.M."/>
            <person name="Chapman S.B."/>
            <person name="Goldberg J."/>
            <person name="Griggs A."/>
            <person name="Gujja S."/>
            <person name="Hansen M."/>
            <person name="Howarth C."/>
            <person name="Imamovic A."/>
            <person name="Larimer J."/>
            <person name="McCowan C."/>
            <person name="Montmayeur A."/>
            <person name="Murphy C."/>
            <person name="Neiman D."/>
            <person name="Pearson M."/>
            <person name="Priest M."/>
            <person name="Roberts A."/>
            <person name="Saif S."/>
            <person name="Shea T."/>
            <person name="Sisk P."/>
            <person name="Sykes S."/>
            <person name="Wortman J."/>
            <person name="Nusbaum C."/>
            <person name="Birren B."/>
        </authorList>
    </citation>
    <scope>NUCLEOTIDE SEQUENCE [LARGE SCALE GENOMIC DNA]</scope>
    <source>
        <strain evidence="3">race PST-78</strain>
    </source>
</reference>
<dbReference type="CDD" id="cd22249">
    <property type="entry name" value="UDM1_RNF168_RNF169-like"/>
    <property type="match status" value="1"/>
</dbReference>
<feature type="compositionally biased region" description="Polar residues" evidence="1">
    <location>
        <begin position="2121"/>
        <end position="2136"/>
    </location>
</feature>
<comment type="caution">
    <text evidence="2">The sequence shown here is derived from an EMBL/GenBank/DDBJ whole genome shotgun (WGS) entry which is preliminary data.</text>
</comment>
<feature type="compositionally biased region" description="Polar residues" evidence="1">
    <location>
        <begin position="264"/>
        <end position="274"/>
    </location>
</feature>
<dbReference type="InterPro" id="IPR011990">
    <property type="entry name" value="TPR-like_helical_dom_sf"/>
</dbReference>
<feature type="region of interest" description="Disordered" evidence="1">
    <location>
        <begin position="1026"/>
        <end position="1045"/>
    </location>
</feature>
<feature type="compositionally biased region" description="Polar residues" evidence="1">
    <location>
        <begin position="480"/>
        <end position="502"/>
    </location>
</feature>
<feature type="region of interest" description="Disordered" evidence="1">
    <location>
        <begin position="142"/>
        <end position="169"/>
    </location>
</feature>
<feature type="compositionally biased region" description="Basic and acidic residues" evidence="1">
    <location>
        <begin position="1169"/>
        <end position="1194"/>
    </location>
</feature>
<feature type="compositionally biased region" description="Low complexity" evidence="1">
    <location>
        <begin position="89"/>
        <end position="100"/>
    </location>
</feature>
<feature type="compositionally biased region" description="Low complexity" evidence="1">
    <location>
        <begin position="913"/>
        <end position="924"/>
    </location>
</feature>
<feature type="compositionally biased region" description="Basic and acidic residues" evidence="1">
    <location>
        <begin position="1574"/>
        <end position="1585"/>
    </location>
</feature>
<feature type="region of interest" description="Disordered" evidence="1">
    <location>
        <begin position="1"/>
        <end position="129"/>
    </location>
</feature>
<feature type="compositionally biased region" description="Polar residues" evidence="1">
    <location>
        <begin position="1137"/>
        <end position="1166"/>
    </location>
</feature>
<feature type="compositionally biased region" description="Polar residues" evidence="1">
    <location>
        <begin position="827"/>
        <end position="850"/>
    </location>
</feature>
<dbReference type="OrthoDB" id="2507127at2759"/>
<dbReference type="STRING" id="1165861.A0A0L0VFZ8"/>
<dbReference type="Gene3D" id="1.25.40.10">
    <property type="entry name" value="Tetratricopeptide repeat domain"/>
    <property type="match status" value="1"/>
</dbReference>
<feature type="compositionally biased region" description="Basic and acidic residues" evidence="1">
    <location>
        <begin position="1835"/>
        <end position="1845"/>
    </location>
</feature>
<accession>A0A0L0VFZ8</accession>
<feature type="region of interest" description="Disordered" evidence="1">
    <location>
        <begin position="708"/>
        <end position="760"/>
    </location>
</feature>
<feature type="compositionally biased region" description="Low complexity" evidence="1">
    <location>
        <begin position="1474"/>
        <end position="1484"/>
    </location>
</feature>
<feature type="compositionally biased region" description="Low complexity" evidence="1">
    <location>
        <begin position="142"/>
        <end position="151"/>
    </location>
</feature>
<feature type="region of interest" description="Disordered" evidence="1">
    <location>
        <begin position="2046"/>
        <end position="2158"/>
    </location>
</feature>
<evidence type="ECO:0000256" key="1">
    <source>
        <dbReference type="SAM" id="MobiDB-lite"/>
    </source>
</evidence>
<feature type="compositionally biased region" description="Polar residues" evidence="1">
    <location>
        <begin position="1724"/>
        <end position="1745"/>
    </location>
</feature>
<feature type="region of interest" description="Disordered" evidence="1">
    <location>
        <begin position="1474"/>
        <end position="1495"/>
    </location>
</feature>
<feature type="region of interest" description="Disordered" evidence="1">
    <location>
        <begin position="393"/>
        <end position="504"/>
    </location>
</feature>
<feature type="compositionally biased region" description="Polar residues" evidence="1">
    <location>
        <begin position="201"/>
        <end position="224"/>
    </location>
</feature>
<feature type="region of interest" description="Disordered" evidence="1">
    <location>
        <begin position="808"/>
        <end position="985"/>
    </location>
</feature>
<feature type="compositionally biased region" description="Basic and acidic residues" evidence="1">
    <location>
        <begin position="1216"/>
        <end position="1227"/>
    </location>
</feature>
<feature type="compositionally biased region" description="Polar residues" evidence="1">
    <location>
        <begin position="1854"/>
        <end position="1886"/>
    </location>
</feature>
<feature type="compositionally biased region" description="Low complexity" evidence="1">
    <location>
        <begin position="436"/>
        <end position="447"/>
    </location>
</feature>
<feature type="compositionally biased region" description="Polar residues" evidence="1">
    <location>
        <begin position="1925"/>
        <end position="1943"/>
    </location>
</feature>
<feature type="compositionally biased region" description="Low complexity" evidence="1">
    <location>
        <begin position="49"/>
        <end position="61"/>
    </location>
</feature>
<evidence type="ECO:0000313" key="2">
    <source>
        <dbReference type="EMBL" id="KNE98121.1"/>
    </source>
</evidence>
<feature type="region of interest" description="Disordered" evidence="1">
    <location>
        <begin position="1130"/>
        <end position="1227"/>
    </location>
</feature>
<feature type="region of interest" description="Disordered" evidence="1">
    <location>
        <begin position="1719"/>
        <end position="1982"/>
    </location>
</feature>
<feature type="compositionally biased region" description="Polar residues" evidence="1">
    <location>
        <begin position="929"/>
        <end position="970"/>
    </location>
</feature>
<feature type="region of interest" description="Disordered" evidence="1">
    <location>
        <begin position="2171"/>
        <end position="2196"/>
    </location>
</feature>
<dbReference type="Proteomes" id="UP000054564">
    <property type="component" value="Unassembled WGS sequence"/>
</dbReference>
<feature type="compositionally biased region" description="Polar residues" evidence="1">
    <location>
        <begin position="77"/>
        <end position="87"/>
    </location>
</feature>